<gene>
    <name evidence="2" type="ORF">GCM10011282_16290</name>
</gene>
<protein>
    <recommendedName>
        <fullName evidence="1">HFX-2341-like N-terminal domain-containing protein</fullName>
    </recommendedName>
</protein>
<keyword evidence="3" id="KW-1185">Reference proteome</keyword>
<accession>A0ABQ2XD26</accession>
<name>A0ABQ2XD26_9BURK</name>
<evidence type="ECO:0000313" key="3">
    <source>
        <dbReference type="Proteomes" id="UP000620127"/>
    </source>
</evidence>
<dbReference type="Proteomes" id="UP000620127">
    <property type="component" value="Unassembled WGS sequence"/>
</dbReference>
<dbReference type="RefSeq" id="WP_189345614.1">
    <property type="nucleotide sequence ID" value="NZ_BMYT01000002.1"/>
</dbReference>
<reference evidence="3" key="1">
    <citation type="journal article" date="2019" name="Int. J. Syst. Evol. Microbiol.">
        <title>The Global Catalogue of Microorganisms (GCM) 10K type strain sequencing project: providing services to taxonomists for standard genome sequencing and annotation.</title>
        <authorList>
            <consortium name="The Broad Institute Genomics Platform"/>
            <consortium name="The Broad Institute Genome Sequencing Center for Infectious Disease"/>
            <person name="Wu L."/>
            <person name="Ma J."/>
        </authorList>
    </citation>
    <scope>NUCLEOTIDE SEQUENCE [LARGE SCALE GENOMIC DNA]</scope>
    <source>
        <strain evidence="3">KCTC 23916</strain>
    </source>
</reference>
<proteinExistence type="predicted"/>
<evidence type="ECO:0000313" key="2">
    <source>
        <dbReference type="EMBL" id="GGX10736.1"/>
    </source>
</evidence>
<dbReference type="EMBL" id="BMYT01000002">
    <property type="protein sequence ID" value="GGX10736.1"/>
    <property type="molecule type" value="Genomic_DNA"/>
</dbReference>
<comment type="caution">
    <text evidence="2">The sequence shown here is derived from an EMBL/GenBank/DDBJ whole genome shotgun (WGS) entry which is preliminary data.</text>
</comment>
<evidence type="ECO:0000259" key="1">
    <source>
        <dbReference type="Pfam" id="PF19810"/>
    </source>
</evidence>
<dbReference type="InterPro" id="IPR046260">
    <property type="entry name" value="HFX_2341-like_N"/>
</dbReference>
<dbReference type="Pfam" id="PF19810">
    <property type="entry name" value="HFX_2341_N"/>
    <property type="match status" value="1"/>
</dbReference>
<sequence length="330" mass="37810">MNRVGLPATDFTHRNLGEIIDGRFILICHSSFEPRAEAILKLNFNNSALVTSLILATEESLLKPSYKERTDRLVNGLGTYAESKPRLISDKRASRIDWIRKLDLFFAEEGIDSLTAIVVDITAFPRDRMWYVLDYLKKLRPARRIHIIYTEPKKYSTEMKADGWLTRGVRNICAIPGFNGFQHTEKKSLLVLMVGHEYERAHITIKNTEPQKVVLLGQGLEQYRSDCPRLSDEVLVRIGKEFNSIVDLAFAAEINSRDYLSTRNTIDEIVNRYSSEFNLSIATFGTKLQSLGAFLACKEHRKIRAIYAEPQKYNDEDYSLDTGASWHVEI</sequence>
<organism evidence="2 3">
    <name type="scientific">Undibacterium macrobrachii</name>
    <dbReference type="NCBI Taxonomy" id="1119058"/>
    <lineage>
        <taxon>Bacteria</taxon>
        <taxon>Pseudomonadati</taxon>
        <taxon>Pseudomonadota</taxon>
        <taxon>Betaproteobacteria</taxon>
        <taxon>Burkholderiales</taxon>
        <taxon>Oxalobacteraceae</taxon>
        <taxon>Undibacterium</taxon>
    </lineage>
</organism>
<feature type="domain" description="HFX-2341-like N-terminal" evidence="1">
    <location>
        <begin position="191"/>
        <end position="313"/>
    </location>
</feature>